<dbReference type="GeneID" id="90449982"/>
<dbReference type="Proteomes" id="UP001492541">
    <property type="component" value="Chromosome"/>
</dbReference>
<evidence type="ECO:0000313" key="2">
    <source>
        <dbReference type="Proteomes" id="UP001492541"/>
    </source>
</evidence>
<reference evidence="1 2" key="1">
    <citation type="submission" date="2021-11" db="EMBL/GenBank/DDBJ databases">
        <title>Whole genome of Geoglobus acetivorans.</title>
        <authorList>
            <person name="Liu D."/>
        </authorList>
    </citation>
    <scope>NUCLEOTIDE SEQUENCE [LARGE SCALE GENOMIC DNA]</scope>
    <source>
        <strain evidence="1 2">SBH6</strain>
    </source>
</reference>
<evidence type="ECO:0000313" key="1">
    <source>
        <dbReference type="EMBL" id="XAT63531.1"/>
    </source>
</evidence>
<sequence>MQIANKLGLKGIAEIYVREAGGEWKLIRRVPNILTDDFLSKIMDTQTPSAYGYFAVGDGSGTPSGSDTALFNETFRKAVSSTIKETQSDFYYKWECYITTTEYTGNISEFGLFDAASAGNMMNHIAFASFYKSNTMEVRIDYYLYLTRL</sequence>
<protein>
    <submittedName>
        <fullName evidence="1">Phage tail protein</fullName>
    </submittedName>
</protein>
<accession>A0ABZ3H2U9</accession>
<dbReference type="RefSeq" id="WP_193807358.1">
    <property type="nucleotide sequence ID" value="NZ_CP087714.1"/>
</dbReference>
<organism evidence="1 2">
    <name type="scientific">Geoglobus acetivorans</name>
    <dbReference type="NCBI Taxonomy" id="565033"/>
    <lineage>
        <taxon>Archaea</taxon>
        <taxon>Methanobacteriati</taxon>
        <taxon>Methanobacteriota</taxon>
        <taxon>Archaeoglobi</taxon>
        <taxon>Archaeoglobales</taxon>
        <taxon>Archaeoglobaceae</taxon>
        <taxon>Geoglobus</taxon>
    </lineage>
</organism>
<name>A0ABZ3H2U9_GEOAI</name>
<dbReference type="EMBL" id="CP087714">
    <property type="protein sequence ID" value="XAT63531.1"/>
    <property type="molecule type" value="Genomic_DNA"/>
</dbReference>
<keyword evidence="2" id="KW-1185">Reference proteome</keyword>
<proteinExistence type="predicted"/>
<gene>
    <name evidence="1" type="ORF">LPQ35_09770</name>
</gene>